<evidence type="ECO:0008006" key="4">
    <source>
        <dbReference type="Google" id="ProtNLM"/>
    </source>
</evidence>
<gene>
    <name evidence="2" type="ORF">H4C44_03085</name>
</gene>
<dbReference type="AlphaFoldDB" id="A0A7W2JFS3"/>
<sequence>MRIALACAVPALSVISSTAHSLPLYSDSATTIDAKLAASFGIFSSREKYAQTPNQTKGSATWQEAVFQYGLDIKHSSEDYGRTYAALNWVSSATFGDGDAAGWSIGDERTTKIEDAYAGWKSGNLMPTLGEDGMEISFGRQNIVVGDGFIISGDALDFGKGLLDGHLNRGGAYYLTGRKNFDQTAVLRLGGAQGLRGDLMWLKSDNRAQASPEIVVATLENVTEKGTVGLTAVKVVDTDKEFAEILYPERKDMKIYSVRAKGDAGVPGLFLAGEYAKEGKSTTDENAWYLEAGWTFNDARFTPKVNYRYSRFSEAYDPLFYGNGRELGTWFQGEVAANYAGPFNTNATIQQVGLKLALSPSFNAGALLYKFDTIKKDTLDLSGKELDIYGEWTVNEHLLVLPLVGFYKPDNSAENGGSQLGSDRTNVYAQLLFVTNF</sequence>
<comment type="caution">
    <text evidence="2">The sequence shown here is derived from an EMBL/GenBank/DDBJ whole genome shotgun (WGS) entry which is preliminary data.</text>
</comment>
<name>A0A7W2JFS3_9PSED</name>
<feature type="signal peptide" evidence="1">
    <location>
        <begin position="1"/>
        <end position="21"/>
    </location>
</feature>
<keyword evidence="1" id="KW-0732">Signal</keyword>
<reference evidence="2 3" key="1">
    <citation type="submission" date="2020-07" db="EMBL/GenBank/DDBJ databases">
        <title>Diversity of carbapenemase encoding genes among Pseudomonas putida group clinical isolates in a tertiary Brazilian hospital.</title>
        <authorList>
            <person name="Alberto-Lei F."/>
            <person name="Nodari C.S."/>
            <person name="Streling A.P."/>
            <person name="Paulino J.T."/>
            <person name="Bessa-Neto F.O."/>
            <person name="Cayo R."/>
            <person name="Gales A.C."/>
        </authorList>
    </citation>
    <scope>NUCLEOTIDE SEQUENCE [LARGE SCALE GENOMIC DNA]</scope>
    <source>
        <strain evidence="2 3">14535</strain>
    </source>
</reference>
<dbReference type="SUPFAM" id="SSF56935">
    <property type="entry name" value="Porins"/>
    <property type="match status" value="1"/>
</dbReference>
<dbReference type="EMBL" id="JACGCU010000003">
    <property type="protein sequence ID" value="MBA6058163.1"/>
    <property type="molecule type" value="Genomic_DNA"/>
</dbReference>
<evidence type="ECO:0000313" key="2">
    <source>
        <dbReference type="EMBL" id="MBA6058163.1"/>
    </source>
</evidence>
<dbReference type="RefSeq" id="WP_182366658.1">
    <property type="nucleotide sequence ID" value="NZ_JACGCU010000003.1"/>
</dbReference>
<dbReference type="Proteomes" id="UP000556620">
    <property type="component" value="Unassembled WGS sequence"/>
</dbReference>
<organism evidence="2 3">
    <name type="scientific">Pseudomonas juntendi</name>
    <dbReference type="NCBI Taxonomy" id="2666183"/>
    <lineage>
        <taxon>Bacteria</taxon>
        <taxon>Pseudomonadati</taxon>
        <taxon>Pseudomonadota</taxon>
        <taxon>Gammaproteobacteria</taxon>
        <taxon>Pseudomonadales</taxon>
        <taxon>Pseudomonadaceae</taxon>
        <taxon>Pseudomonas</taxon>
    </lineage>
</organism>
<evidence type="ECO:0000313" key="3">
    <source>
        <dbReference type="Proteomes" id="UP000556620"/>
    </source>
</evidence>
<protein>
    <recommendedName>
        <fullName evidence="4">Alginate export domain-containing protein</fullName>
    </recommendedName>
</protein>
<evidence type="ECO:0000256" key="1">
    <source>
        <dbReference type="SAM" id="SignalP"/>
    </source>
</evidence>
<accession>A0A7W2JFS3</accession>
<proteinExistence type="predicted"/>
<feature type="chain" id="PRO_5030941944" description="Alginate export domain-containing protein" evidence="1">
    <location>
        <begin position="22"/>
        <end position="437"/>
    </location>
</feature>